<evidence type="ECO:0000313" key="3">
    <source>
        <dbReference type="EMBL" id="EJT73557.1"/>
    </source>
</evidence>
<dbReference type="HOGENOM" id="CLU_1482072_0_0_1"/>
<accession>J3P1L5</accession>
<dbReference type="EMBL" id="GL385398">
    <property type="protein sequence ID" value="EJT73557.1"/>
    <property type="molecule type" value="Genomic_DNA"/>
</dbReference>
<proteinExistence type="predicted"/>
<feature type="compositionally biased region" description="Low complexity" evidence="1">
    <location>
        <begin position="1"/>
        <end position="12"/>
    </location>
</feature>
<evidence type="ECO:0008006" key="6">
    <source>
        <dbReference type="Google" id="ProtNLM"/>
    </source>
</evidence>
<name>J3P1L5_GAET3</name>
<evidence type="ECO:0000313" key="4">
    <source>
        <dbReference type="EnsemblFungi" id="EJT73557"/>
    </source>
</evidence>
<feature type="region of interest" description="Disordered" evidence="1">
    <location>
        <begin position="1"/>
        <end position="54"/>
    </location>
</feature>
<reference evidence="5" key="1">
    <citation type="submission" date="2010-07" db="EMBL/GenBank/DDBJ databases">
        <title>The genome sequence of Gaeumannomyces graminis var. tritici strain R3-111a-1.</title>
        <authorList>
            <consortium name="The Broad Institute Genome Sequencing Platform"/>
            <person name="Ma L.-J."/>
            <person name="Dead R."/>
            <person name="Young S."/>
            <person name="Zeng Q."/>
            <person name="Koehrsen M."/>
            <person name="Alvarado L."/>
            <person name="Berlin A."/>
            <person name="Chapman S.B."/>
            <person name="Chen Z."/>
            <person name="Freedman E."/>
            <person name="Gellesch M."/>
            <person name="Goldberg J."/>
            <person name="Griggs A."/>
            <person name="Gujja S."/>
            <person name="Heilman E.R."/>
            <person name="Heiman D."/>
            <person name="Hepburn T."/>
            <person name="Howarth C."/>
            <person name="Jen D."/>
            <person name="Larson L."/>
            <person name="Mehta T."/>
            <person name="Neiman D."/>
            <person name="Pearson M."/>
            <person name="Roberts A."/>
            <person name="Saif S."/>
            <person name="Shea T."/>
            <person name="Shenoy N."/>
            <person name="Sisk P."/>
            <person name="Stolte C."/>
            <person name="Sykes S."/>
            <person name="Walk T."/>
            <person name="White J."/>
            <person name="Yandava C."/>
            <person name="Haas B."/>
            <person name="Nusbaum C."/>
            <person name="Birren B."/>
        </authorList>
    </citation>
    <scope>NUCLEOTIDE SEQUENCE [LARGE SCALE GENOMIC DNA]</scope>
    <source>
        <strain evidence="5">R3-111a-1</strain>
    </source>
</reference>
<dbReference type="AlphaFoldDB" id="J3P1L5"/>
<reference evidence="3" key="2">
    <citation type="submission" date="2010-07" db="EMBL/GenBank/DDBJ databases">
        <authorList>
            <consortium name="The Broad Institute Genome Sequencing Platform"/>
            <consortium name="Broad Institute Genome Sequencing Center for Infectious Disease"/>
            <person name="Ma L.-J."/>
            <person name="Dead R."/>
            <person name="Young S."/>
            <person name="Zeng Q."/>
            <person name="Koehrsen M."/>
            <person name="Alvarado L."/>
            <person name="Berlin A."/>
            <person name="Chapman S.B."/>
            <person name="Chen Z."/>
            <person name="Freedman E."/>
            <person name="Gellesch M."/>
            <person name="Goldberg J."/>
            <person name="Griggs A."/>
            <person name="Gujja S."/>
            <person name="Heilman E.R."/>
            <person name="Heiman D."/>
            <person name="Hepburn T."/>
            <person name="Howarth C."/>
            <person name="Jen D."/>
            <person name="Larson L."/>
            <person name="Mehta T."/>
            <person name="Neiman D."/>
            <person name="Pearson M."/>
            <person name="Roberts A."/>
            <person name="Saif S."/>
            <person name="Shea T."/>
            <person name="Shenoy N."/>
            <person name="Sisk P."/>
            <person name="Stolte C."/>
            <person name="Sykes S."/>
            <person name="Walk T."/>
            <person name="White J."/>
            <person name="Yandava C."/>
            <person name="Haas B."/>
            <person name="Nusbaum C."/>
            <person name="Birren B."/>
        </authorList>
    </citation>
    <scope>NUCLEOTIDE SEQUENCE</scope>
    <source>
        <strain evidence="3">R3-111a-1</strain>
    </source>
</reference>
<reference evidence="4" key="4">
    <citation type="journal article" date="2015" name="G3 (Bethesda)">
        <title>Genome sequences of three phytopathogenic species of the Magnaporthaceae family of fungi.</title>
        <authorList>
            <person name="Okagaki L.H."/>
            <person name="Nunes C.C."/>
            <person name="Sailsbery J."/>
            <person name="Clay B."/>
            <person name="Brown D."/>
            <person name="John T."/>
            <person name="Oh Y."/>
            <person name="Young N."/>
            <person name="Fitzgerald M."/>
            <person name="Haas B.J."/>
            <person name="Zeng Q."/>
            <person name="Young S."/>
            <person name="Adiconis X."/>
            <person name="Fan L."/>
            <person name="Levin J.Z."/>
            <person name="Mitchell T.K."/>
            <person name="Okubara P.A."/>
            <person name="Farman M.L."/>
            <person name="Kohn L.M."/>
            <person name="Birren B."/>
            <person name="Ma L.-J."/>
            <person name="Dean R.A."/>
        </authorList>
    </citation>
    <scope>NUCLEOTIDE SEQUENCE</scope>
    <source>
        <strain evidence="4">R3-111a-1</strain>
    </source>
</reference>
<keyword evidence="2" id="KW-0812">Transmembrane</keyword>
<evidence type="ECO:0000256" key="1">
    <source>
        <dbReference type="SAM" id="MobiDB-lite"/>
    </source>
</evidence>
<keyword evidence="2" id="KW-0472">Membrane</keyword>
<dbReference type="GeneID" id="20347871"/>
<keyword evidence="5" id="KW-1185">Reference proteome</keyword>
<gene>
    <name evidence="4" type="primary">20347871</name>
    <name evidence="3" type="ORF">GGTG_07413</name>
</gene>
<dbReference type="RefSeq" id="XP_009223501.1">
    <property type="nucleotide sequence ID" value="XM_009225237.1"/>
</dbReference>
<feature type="transmembrane region" description="Helical" evidence="2">
    <location>
        <begin position="122"/>
        <end position="147"/>
    </location>
</feature>
<keyword evidence="2" id="KW-1133">Transmembrane helix</keyword>
<sequence length="182" mass="20845">MSGFSSPAASPRARSRSRSPTLNTTKQLPSIPEDLEPTTAFPRPPSPPPYDEQDEERAALIREHLHRVFELVNSSEQAAQLHQPRASRPFQPRVQYNFDPEWHGARASEFYQAARRRQQAQILGLLLFGLFIFSFVGFFVFFVVVAIRSHGRTAAEWEKRRQCLVSHGRAPHCQGSSVYDRW</sequence>
<evidence type="ECO:0000256" key="2">
    <source>
        <dbReference type="SAM" id="Phobius"/>
    </source>
</evidence>
<dbReference type="Proteomes" id="UP000006039">
    <property type="component" value="Unassembled WGS sequence"/>
</dbReference>
<organism evidence="3">
    <name type="scientific">Gaeumannomyces tritici (strain R3-111a-1)</name>
    <name type="common">Wheat and barley take-all root rot fungus</name>
    <name type="synonym">Gaeumannomyces graminis var. tritici</name>
    <dbReference type="NCBI Taxonomy" id="644352"/>
    <lineage>
        <taxon>Eukaryota</taxon>
        <taxon>Fungi</taxon>
        <taxon>Dikarya</taxon>
        <taxon>Ascomycota</taxon>
        <taxon>Pezizomycotina</taxon>
        <taxon>Sordariomycetes</taxon>
        <taxon>Sordariomycetidae</taxon>
        <taxon>Magnaporthales</taxon>
        <taxon>Magnaporthaceae</taxon>
        <taxon>Gaeumannomyces</taxon>
    </lineage>
</organism>
<reference evidence="4" key="5">
    <citation type="submission" date="2018-04" db="UniProtKB">
        <authorList>
            <consortium name="EnsemblFungi"/>
        </authorList>
    </citation>
    <scope>IDENTIFICATION</scope>
    <source>
        <strain evidence="4">R3-111a-1</strain>
    </source>
</reference>
<evidence type="ECO:0000313" key="5">
    <source>
        <dbReference type="Proteomes" id="UP000006039"/>
    </source>
</evidence>
<reference evidence="3" key="3">
    <citation type="submission" date="2010-09" db="EMBL/GenBank/DDBJ databases">
        <title>Annotation of Gaeumannomyces graminis var. tritici R3-111a-1.</title>
        <authorList>
            <consortium name="The Broad Institute Genome Sequencing Platform"/>
            <person name="Ma L.-J."/>
            <person name="Dead R."/>
            <person name="Young S.K."/>
            <person name="Zeng Q."/>
            <person name="Gargeya S."/>
            <person name="Fitzgerald M."/>
            <person name="Haas B."/>
            <person name="Abouelleil A."/>
            <person name="Alvarado L."/>
            <person name="Arachchi H.M."/>
            <person name="Berlin A."/>
            <person name="Brown A."/>
            <person name="Chapman S.B."/>
            <person name="Chen Z."/>
            <person name="Dunbar C."/>
            <person name="Freedman E."/>
            <person name="Gearin G."/>
            <person name="Gellesch M."/>
            <person name="Goldberg J."/>
            <person name="Griggs A."/>
            <person name="Gujja S."/>
            <person name="Heiman D."/>
            <person name="Howarth C."/>
            <person name="Larson L."/>
            <person name="Lui A."/>
            <person name="MacDonald P.J.P."/>
            <person name="Mehta T."/>
            <person name="Montmayeur A."/>
            <person name="Murphy C."/>
            <person name="Neiman D."/>
            <person name="Pearson M."/>
            <person name="Priest M."/>
            <person name="Roberts A."/>
            <person name="Saif S."/>
            <person name="Shea T."/>
            <person name="Shenoy N."/>
            <person name="Sisk P."/>
            <person name="Stolte C."/>
            <person name="Sykes S."/>
            <person name="Yandava C."/>
            <person name="Wortman J."/>
            <person name="Nusbaum C."/>
            <person name="Birren B."/>
        </authorList>
    </citation>
    <scope>NUCLEOTIDE SEQUENCE</scope>
    <source>
        <strain evidence="3">R3-111a-1</strain>
    </source>
</reference>
<protein>
    <recommendedName>
        <fullName evidence="6">Transmembrane protein</fullName>
    </recommendedName>
</protein>
<dbReference type="VEuPathDB" id="FungiDB:GGTG_07413"/>
<dbReference type="EnsemblFungi" id="EJT73557">
    <property type="protein sequence ID" value="EJT73557"/>
    <property type="gene ID" value="GGTG_07413"/>
</dbReference>